<protein>
    <submittedName>
        <fullName evidence="1">Uncharacterized protein</fullName>
    </submittedName>
</protein>
<dbReference type="Proteomes" id="UP000607311">
    <property type="component" value="Unassembled WGS sequence"/>
</dbReference>
<evidence type="ECO:0000313" key="2">
    <source>
        <dbReference type="Proteomes" id="UP000607311"/>
    </source>
</evidence>
<accession>A0A9W5UX53</accession>
<dbReference type="OrthoDB" id="4164470at2"/>
<organism evidence="1 2">
    <name type="scientific">Micromonospora sediminimaris</name>
    <dbReference type="NCBI Taxonomy" id="547162"/>
    <lineage>
        <taxon>Bacteria</taxon>
        <taxon>Bacillati</taxon>
        <taxon>Actinomycetota</taxon>
        <taxon>Actinomycetes</taxon>
        <taxon>Micromonosporales</taxon>
        <taxon>Micromonosporaceae</taxon>
        <taxon>Micromonospora</taxon>
    </lineage>
</organism>
<dbReference type="EMBL" id="BOPD01000026">
    <property type="protein sequence ID" value="GIJ35025.1"/>
    <property type="molecule type" value="Genomic_DNA"/>
</dbReference>
<keyword evidence="2" id="KW-1185">Reference proteome</keyword>
<proteinExistence type="predicted"/>
<comment type="caution">
    <text evidence="1">The sequence shown here is derived from an EMBL/GenBank/DDBJ whole genome shotgun (WGS) entry which is preliminary data.</text>
</comment>
<name>A0A9W5UX53_9ACTN</name>
<reference evidence="1" key="1">
    <citation type="submission" date="2021-01" db="EMBL/GenBank/DDBJ databases">
        <title>Whole genome shotgun sequence of Verrucosispora sediminis NBRC 107745.</title>
        <authorList>
            <person name="Komaki H."/>
            <person name="Tamura T."/>
        </authorList>
    </citation>
    <scope>NUCLEOTIDE SEQUENCE</scope>
    <source>
        <strain evidence="1">NBRC 107745</strain>
    </source>
</reference>
<gene>
    <name evidence="1" type="ORF">Vse01_41730</name>
</gene>
<sequence>MPSTSIRLSPLDAHQRAFDLLVRRPVPIAFDGRGIPGCPPRLMALDELKAFLLNRDTAPQVRDTVWRELVVRARRDGAGWGIGAIGIALPGLRKRAGNITRGFHRDVEDIDAEMLKTFWEQLLERVDADQRRVLGRMLDAAERAGLKIRYADVTTDPLDSEPAGPRTPLQPWDHPDFVLARAVAIGVIDADDANIIAETRLEGASVQVAAARRGIQGQLASHWRDQAEKRLINAIRKGELAHVRLRPHPAKPIHRTTLMAWPGE</sequence>
<dbReference type="RefSeq" id="WP_093407844.1">
    <property type="nucleotide sequence ID" value="NZ_BOPD01000026.1"/>
</dbReference>
<evidence type="ECO:0000313" key="1">
    <source>
        <dbReference type="EMBL" id="GIJ35025.1"/>
    </source>
</evidence>
<dbReference type="AlphaFoldDB" id="A0A9W5UX53"/>